<dbReference type="Pfam" id="PF18946">
    <property type="entry name" value="Apex"/>
    <property type="match status" value="1"/>
</dbReference>
<evidence type="ECO:0000256" key="1">
    <source>
        <dbReference type="SAM" id="MobiDB-lite"/>
    </source>
</evidence>
<sequence length="209" mass="22235">MQNNNYGLMSVEEIFNGDGNFQILQLINRIQTVTLVLVKAVNATGVNPVGTVDVQPMVAQLDGQGGIHEHGIIYNIPYFRLQGGKNAVIIDPQVGDIGMCGFCSRDISSIKNTKKPSSPQSRRKFDYADGLFFGGFLNGTPNQYIYFKNGGIDVISPGVITLRSSKVIIDAPVETTSTITSSGDMIAGGISQQNHTHPGDSGGTTGAAQ</sequence>
<evidence type="ECO:0000313" key="2">
    <source>
        <dbReference type="EMBL" id="STO37563.1"/>
    </source>
</evidence>
<reference evidence="2 3" key="1">
    <citation type="submission" date="2018-06" db="EMBL/GenBank/DDBJ databases">
        <authorList>
            <consortium name="Pathogen Informatics"/>
            <person name="Doyle S."/>
        </authorList>
    </citation>
    <scope>NUCLEOTIDE SEQUENCE [LARGE SCALE GENOMIC DNA]</scope>
    <source>
        <strain evidence="2 3">NCTC11413</strain>
    </source>
</reference>
<dbReference type="InterPro" id="IPR037026">
    <property type="entry name" value="Vgr_OB-fold_dom_sf"/>
</dbReference>
<dbReference type="GeneID" id="77263182"/>
<evidence type="ECO:0000313" key="3">
    <source>
        <dbReference type="Proteomes" id="UP000254232"/>
    </source>
</evidence>
<dbReference type="Proteomes" id="UP000254232">
    <property type="component" value="Unassembled WGS sequence"/>
</dbReference>
<dbReference type="RefSeq" id="WP_018346272.1">
    <property type="nucleotide sequence ID" value="NZ_UGGZ01000001.1"/>
</dbReference>
<organism evidence="2 3">
    <name type="scientific">Gallibacterium anatis</name>
    <dbReference type="NCBI Taxonomy" id="750"/>
    <lineage>
        <taxon>Bacteria</taxon>
        <taxon>Pseudomonadati</taxon>
        <taxon>Pseudomonadota</taxon>
        <taxon>Gammaproteobacteria</taxon>
        <taxon>Pasteurellales</taxon>
        <taxon>Pasteurellaceae</taxon>
        <taxon>Gallibacterium</taxon>
    </lineage>
</organism>
<protein>
    <submittedName>
        <fullName evidence="2">Phage baseplate assembly protein V</fullName>
    </submittedName>
</protein>
<dbReference type="Gene3D" id="2.40.50.230">
    <property type="entry name" value="Gp5 N-terminal domain"/>
    <property type="match status" value="1"/>
</dbReference>
<feature type="region of interest" description="Disordered" evidence="1">
    <location>
        <begin position="186"/>
        <end position="209"/>
    </location>
</feature>
<proteinExistence type="predicted"/>
<dbReference type="AlphaFoldDB" id="A0A377H4Q5"/>
<accession>A0A377H4Q5</accession>
<dbReference type="EMBL" id="UGGZ01000001">
    <property type="protein sequence ID" value="STO37563.1"/>
    <property type="molecule type" value="Genomic_DNA"/>
</dbReference>
<dbReference type="InterPro" id="IPR044033">
    <property type="entry name" value="GpV-like_apex"/>
</dbReference>
<feature type="compositionally biased region" description="Gly residues" evidence="1">
    <location>
        <begin position="200"/>
        <end position="209"/>
    </location>
</feature>
<gene>
    <name evidence="2" type="ORF">NCTC11413_00676</name>
</gene>
<name>A0A377H4Q5_9PAST</name>